<accession>A0A5D2MJG8</accession>
<reference evidence="2 3" key="1">
    <citation type="submission" date="2019-07" db="EMBL/GenBank/DDBJ databases">
        <title>WGS assembly of Gossypium tomentosum.</title>
        <authorList>
            <person name="Chen Z.J."/>
            <person name="Sreedasyam A."/>
            <person name="Ando A."/>
            <person name="Song Q."/>
            <person name="De L."/>
            <person name="Hulse-Kemp A."/>
            <person name="Ding M."/>
            <person name="Ye W."/>
            <person name="Kirkbride R."/>
            <person name="Jenkins J."/>
            <person name="Plott C."/>
            <person name="Lovell J."/>
            <person name="Lin Y.-M."/>
            <person name="Vaughn R."/>
            <person name="Liu B."/>
            <person name="Li W."/>
            <person name="Simpson S."/>
            <person name="Scheffler B."/>
            <person name="Saski C."/>
            <person name="Grover C."/>
            <person name="Hu G."/>
            <person name="Conover J."/>
            <person name="Carlson J."/>
            <person name="Shu S."/>
            <person name="Boston L."/>
            <person name="Williams M."/>
            <person name="Peterson D."/>
            <person name="Mcgee K."/>
            <person name="Jones D."/>
            <person name="Wendel J."/>
            <person name="Stelly D."/>
            <person name="Grimwood J."/>
            <person name="Schmutz J."/>
        </authorList>
    </citation>
    <scope>NUCLEOTIDE SEQUENCE [LARGE SCALE GENOMIC DNA]</scope>
    <source>
        <strain evidence="2">7179.01</strain>
    </source>
</reference>
<protein>
    <submittedName>
        <fullName evidence="2">Uncharacterized protein</fullName>
    </submittedName>
</protein>
<evidence type="ECO:0000313" key="2">
    <source>
        <dbReference type="EMBL" id="TYH91576.1"/>
    </source>
</evidence>
<dbReference type="AlphaFoldDB" id="A0A5D2MJG8"/>
<gene>
    <name evidence="2" type="ORF">ES332_A13G125000v1</name>
</gene>
<keyword evidence="3" id="KW-1185">Reference proteome</keyword>
<evidence type="ECO:0000313" key="3">
    <source>
        <dbReference type="Proteomes" id="UP000322667"/>
    </source>
</evidence>
<proteinExistence type="predicted"/>
<dbReference type="Proteomes" id="UP000322667">
    <property type="component" value="Chromosome A13"/>
</dbReference>
<dbReference type="EMBL" id="CM017622">
    <property type="protein sequence ID" value="TYH91576.1"/>
    <property type="molecule type" value="Genomic_DNA"/>
</dbReference>
<keyword evidence="1" id="KW-0472">Membrane</keyword>
<sequence length="76" mass="9191">MAFIAGNREKMKKKIQVSCHFFLSLCCAGVFVFACRYGVRWHRTEVRAWRTRAVCWWRVRRLGLLCKRQKNLRFLP</sequence>
<organism evidence="2 3">
    <name type="scientific">Gossypium tomentosum</name>
    <name type="common">Hawaiian cotton</name>
    <name type="synonym">Gossypium sandvicense</name>
    <dbReference type="NCBI Taxonomy" id="34277"/>
    <lineage>
        <taxon>Eukaryota</taxon>
        <taxon>Viridiplantae</taxon>
        <taxon>Streptophyta</taxon>
        <taxon>Embryophyta</taxon>
        <taxon>Tracheophyta</taxon>
        <taxon>Spermatophyta</taxon>
        <taxon>Magnoliopsida</taxon>
        <taxon>eudicotyledons</taxon>
        <taxon>Gunneridae</taxon>
        <taxon>Pentapetalae</taxon>
        <taxon>rosids</taxon>
        <taxon>malvids</taxon>
        <taxon>Malvales</taxon>
        <taxon>Malvaceae</taxon>
        <taxon>Malvoideae</taxon>
        <taxon>Gossypium</taxon>
    </lineage>
</organism>
<name>A0A5D2MJG8_GOSTO</name>
<feature type="transmembrane region" description="Helical" evidence="1">
    <location>
        <begin position="21"/>
        <end position="39"/>
    </location>
</feature>
<keyword evidence="1" id="KW-1133">Transmembrane helix</keyword>
<evidence type="ECO:0000256" key="1">
    <source>
        <dbReference type="SAM" id="Phobius"/>
    </source>
</evidence>
<keyword evidence="1" id="KW-0812">Transmembrane</keyword>